<protein>
    <submittedName>
        <fullName evidence="1">Uncharacterized protein</fullName>
    </submittedName>
</protein>
<dbReference type="Proteomes" id="UP001055811">
    <property type="component" value="Linkage Group LG03"/>
</dbReference>
<sequence length="95" mass="10878">MKLRHRSSEIISSLPQNTIDKVMALMPIRDALINSIFLVLLLHKGPILDFSISISDKETVNELDQIILHLSNLSKSCKYEQGRRGYKQSQREQGK</sequence>
<reference evidence="2" key="1">
    <citation type="journal article" date="2022" name="Mol. Ecol. Resour.">
        <title>The genomes of chicory, endive, great burdock and yacon provide insights into Asteraceae palaeo-polyploidization history and plant inulin production.</title>
        <authorList>
            <person name="Fan W."/>
            <person name="Wang S."/>
            <person name="Wang H."/>
            <person name="Wang A."/>
            <person name="Jiang F."/>
            <person name="Liu H."/>
            <person name="Zhao H."/>
            <person name="Xu D."/>
            <person name="Zhang Y."/>
        </authorList>
    </citation>
    <scope>NUCLEOTIDE SEQUENCE [LARGE SCALE GENOMIC DNA]</scope>
    <source>
        <strain evidence="2">cv. Punajuju</strain>
    </source>
</reference>
<keyword evidence="2" id="KW-1185">Reference proteome</keyword>
<gene>
    <name evidence="1" type="ORF">L2E82_13935</name>
</gene>
<name>A0ACB9EYL0_CICIN</name>
<evidence type="ECO:0000313" key="2">
    <source>
        <dbReference type="Proteomes" id="UP001055811"/>
    </source>
</evidence>
<comment type="caution">
    <text evidence="1">The sequence shown here is derived from an EMBL/GenBank/DDBJ whole genome shotgun (WGS) entry which is preliminary data.</text>
</comment>
<organism evidence="1 2">
    <name type="scientific">Cichorium intybus</name>
    <name type="common">Chicory</name>
    <dbReference type="NCBI Taxonomy" id="13427"/>
    <lineage>
        <taxon>Eukaryota</taxon>
        <taxon>Viridiplantae</taxon>
        <taxon>Streptophyta</taxon>
        <taxon>Embryophyta</taxon>
        <taxon>Tracheophyta</taxon>
        <taxon>Spermatophyta</taxon>
        <taxon>Magnoliopsida</taxon>
        <taxon>eudicotyledons</taxon>
        <taxon>Gunneridae</taxon>
        <taxon>Pentapetalae</taxon>
        <taxon>asterids</taxon>
        <taxon>campanulids</taxon>
        <taxon>Asterales</taxon>
        <taxon>Asteraceae</taxon>
        <taxon>Cichorioideae</taxon>
        <taxon>Cichorieae</taxon>
        <taxon>Cichoriinae</taxon>
        <taxon>Cichorium</taxon>
    </lineage>
</organism>
<accession>A0ACB9EYL0</accession>
<evidence type="ECO:0000313" key="1">
    <source>
        <dbReference type="EMBL" id="KAI3763937.1"/>
    </source>
</evidence>
<proteinExistence type="predicted"/>
<reference evidence="1 2" key="2">
    <citation type="journal article" date="2022" name="Mol. Ecol. Resour.">
        <title>The genomes of chicory, endive, great burdock and yacon provide insights into Asteraceae paleo-polyploidization history and plant inulin production.</title>
        <authorList>
            <person name="Fan W."/>
            <person name="Wang S."/>
            <person name="Wang H."/>
            <person name="Wang A."/>
            <person name="Jiang F."/>
            <person name="Liu H."/>
            <person name="Zhao H."/>
            <person name="Xu D."/>
            <person name="Zhang Y."/>
        </authorList>
    </citation>
    <scope>NUCLEOTIDE SEQUENCE [LARGE SCALE GENOMIC DNA]</scope>
    <source>
        <strain evidence="2">cv. Punajuju</strain>
        <tissue evidence="1">Leaves</tissue>
    </source>
</reference>
<dbReference type="EMBL" id="CM042011">
    <property type="protein sequence ID" value="KAI3763937.1"/>
    <property type="molecule type" value="Genomic_DNA"/>
</dbReference>